<dbReference type="GO" id="GO:0005829">
    <property type="term" value="C:cytosol"/>
    <property type="evidence" value="ECO:0007669"/>
    <property type="project" value="TreeGrafter"/>
</dbReference>
<organism evidence="12">
    <name type="scientific">marine sediment metagenome</name>
    <dbReference type="NCBI Taxonomy" id="412755"/>
    <lineage>
        <taxon>unclassified sequences</taxon>
        <taxon>metagenomes</taxon>
        <taxon>ecological metagenomes</taxon>
    </lineage>
</organism>
<evidence type="ECO:0000256" key="7">
    <source>
        <dbReference type="ARBA" id="ARBA00022967"/>
    </source>
</evidence>
<feature type="non-terminal residue" evidence="12">
    <location>
        <position position="177"/>
    </location>
</feature>
<keyword evidence="6" id="KW-0653">Protein transport</keyword>
<keyword evidence="9" id="KW-0472">Membrane</keyword>
<dbReference type="InterPro" id="IPR020937">
    <property type="entry name" value="SecA_CS"/>
</dbReference>
<dbReference type="CDD" id="cd18803">
    <property type="entry name" value="SF2_C_secA"/>
    <property type="match status" value="1"/>
</dbReference>
<evidence type="ECO:0000256" key="4">
    <source>
        <dbReference type="ARBA" id="ARBA00022741"/>
    </source>
</evidence>
<dbReference type="InterPro" id="IPR001650">
    <property type="entry name" value="Helicase_C-like"/>
</dbReference>
<evidence type="ECO:0000256" key="9">
    <source>
        <dbReference type="ARBA" id="ARBA00023136"/>
    </source>
</evidence>
<dbReference type="SUPFAM" id="SSF52540">
    <property type="entry name" value="P-loop containing nucleoside triphosphate hydrolases"/>
    <property type="match status" value="1"/>
</dbReference>
<feature type="domain" description="Helicase C-terminal" evidence="10">
    <location>
        <begin position="31"/>
        <end position="177"/>
    </location>
</feature>
<dbReference type="Pfam" id="PF21090">
    <property type="entry name" value="P-loop_SecA"/>
    <property type="match status" value="2"/>
</dbReference>
<dbReference type="GO" id="GO:0005886">
    <property type="term" value="C:plasma membrane"/>
    <property type="evidence" value="ECO:0007669"/>
    <property type="project" value="TreeGrafter"/>
</dbReference>
<proteinExistence type="inferred from homology"/>
<evidence type="ECO:0000259" key="11">
    <source>
        <dbReference type="PROSITE" id="PS51196"/>
    </source>
</evidence>
<dbReference type="GO" id="GO:0031522">
    <property type="term" value="C:cell envelope Sec protein transport complex"/>
    <property type="evidence" value="ECO:0007669"/>
    <property type="project" value="TreeGrafter"/>
</dbReference>
<evidence type="ECO:0000256" key="3">
    <source>
        <dbReference type="ARBA" id="ARBA00022490"/>
    </source>
</evidence>
<dbReference type="GO" id="GO:0006605">
    <property type="term" value="P:protein targeting"/>
    <property type="evidence" value="ECO:0007669"/>
    <property type="project" value="InterPro"/>
</dbReference>
<feature type="domain" description="SecA family profile" evidence="11">
    <location>
        <begin position="1"/>
        <end position="177"/>
    </location>
</feature>
<comment type="similarity">
    <text evidence="1">Belongs to the SecA family.</text>
</comment>
<keyword evidence="2" id="KW-0813">Transport</keyword>
<dbReference type="AlphaFoldDB" id="X1IBS7"/>
<dbReference type="InterPro" id="IPR044722">
    <property type="entry name" value="SecA_SF2_C"/>
</dbReference>
<protein>
    <submittedName>
        <fullName evidence="12">Uncharacterized protein</fullName>
    </submittedName>
</protein>
<evidence type="ECO:0000256" key="5">
    <source>
        <dbReference type="ARBA" id="ARBA00022840"/>
    </source>
</evidence>
<gene>
    <name evidence="12" type="ORF">S03H2_66247</name>
</gene>
<dbReference type="InterPro" id="IPR014018">
    <property type="entry name" value="SecA_motor_DEAD"/>
</dbReference>
<keyword evidence="4" id="KW-0547">Nucleotide-binding</keyword>
<evidence type="ECO:0000256" key="6">
    <source>
        <dbReference type="ARBA" id="ARBA00022927"/>
    </source>
</evidence>
<dbReference type="PROSITE" id="PS01312">
    <property type="entry name" value="SECA"/>
    <property type="match status" value="1"/>
</dbReference>
<dbReference type="GO" id="GO:0043952">
    <property type="term" value="P:protein transport by the Sec complex"/>
    <property type="evidence" value="ECO:0007669"/>
    <property type="project" value="TreeGrafter"/>
</dbReference>
<dbReference type="PROSITE" id="PS51194">
    <property type="entry name" value="HELICASE_CTER"/>
    <property type="match status" value="1"/>
</dbReference>
<sequence length="177" mass="19728">MVPTNKPLARTEYTDQIYKDEEAKFAAVAREIEQLHNQERPVLIGTVSIEKSEYLSDLLRRKGIPHQVLNAKNHEKEASIIAQAGRIEAVTVATNMAGRGVDIILGGNPEGCDSKEWGREHNRAIELGGLYIIGTEHHEARRIDNQLRGRAGRQGDPGSSRFYASLEDEIVRRFGGD</sequence>
<dbReference type="Gene3D" id="3.40.50.300">
    <property type="entry name" value="P-loop containing nucleotide triphosphate hydrolases"/>
    <property type="match status" value="2"/>
</dbReference>
<name>X1IBS7_9ZZZZ</name>
<evidence type="ECO:0000256" key="8">
    <source>
        <dbReference type="ARBA" id="ARBA00023010"/>
    </source>
</evidence>
<dbReference type="InterPro" id="IPR000185">
    <property type="entry name" value="SecA"/>
</dbReference>
<dbReference type="GO" id="GO:0005524">
    <property type="term" value="F:ATP binding"/>
    <property type="evidence" value="ECO:0007669"/>
    <property type="project" value="UniProtKB-KW"/>
</dbReference>
<dbReference type="PANTHER" id="PTHR30612:SF0">
    <property type="entry name" value="CHLOROPLAST PROTEIN-TRANSPORTING ATPASE"/>
    <property type="match status" value="1"/>
</dbReference>
<dbReference type="FunFam" id="3.40.50.300:FF:000113">
    <property type="entry name" value="Preprotein translocase subunit SecA"/>
    <property type="match status" value="1"/>
</dbReference>
<evidence type="ECO:0000259" key="10">
    <source>
        <dbReference type="PROSITE" id="PS51194"/>
    </source>
</evidence>
<evidence type="ECO:0000313" key="12">
    <source>
        <dbReference type="EMBL" id="GAH79142.1"/>
    </source>
</evidence>
<evidence type="ECO:0000256" key="1">
    <source>
        <dbReference type="ARBA" id="ARBA00007650"/>
    </source>
</evidence>
<comment type="caution">
    <text evidence="12">The sequence shown here is derived from an EMBL/GenBank/DDBJ whole genome shotgun (WGS) entry which is preliminary data.</text>
</comment>
<keyword evidence="3" id="KW-0963">Cytoplasm</keyword>
<evidence type="ECO:0000256" key="2">
    <source>
        <dbReference type="ARBA" id="ARBA00022448"/>
    </source>
</evidence>
<dbReference type="PROSITE" id="PS51196">
    <property type="entry name" value="SECA_MOTOR_DEAD"/>
    <property type="match status" value="1"/>
</dbReference>
<dbReference type="EMBL" id="BARU01043232">
    <property type="protein sequence ID" value="GAH79142.1"/>
    <property type="molecule type" value="Genomic_DNA"/>
</dbReference>
<keyword evidence="8" id="KW-0811">Translocation</keyword>
<keyword evidence="5" id="KW-0067">ATP-binding</keyword>
<dbReference type="GO" id="GO:0006886">
    <property type="term" value="P:intracellular protein transport"/>
    <property type="evidence" value="ECO:0007669"/>
    <property type="project" value="InterPro"/>
</dbReference>
<keyword evidence="7" id="KW-1278">Translocase</keyword>
<reference evidence="12" key="1">
    <citation type="journal article" date="2014" name="Front. Microbiol.">
        <title>High frequency of phylogenetically diverse reductive dehalogenase-homologous genes in deep subseafloor sedimentary metagenomes.</title>
        <authorList>
            <person name="Kawai M."/>
            <person name="Futagami T."/>
            <person name="Toyoda A."/>
            <person name="Takaki Y."/>
            <person name="Nishi S."/>
            <person name="Hori S."/>
            <person name="Arai W."/>
            <person name="Tsubouchi T."/>
            <person name="Morono Y."/>
            <person name="Uchiyama I."/>
            <person name="Ito T."/>
            <person name="Fujiyama A."/>
            <person name="Inagaki F."/>
            <person name="Takami H."/>
        </authorList>
    </citation>
    <scope>NUCLEOTIDE SEQUENCE</scope>
    <source>
        <strain evidence="12">Expedition CK06-06</strain>
    </source>
</reference>
<dbReference type="InterPro" id="IPR027417">
    <property type="entry name" value="P-loop_NTPase"/>
</dbReference>
<dbReference type="PANTHER" id="PTHR30612">
    <property type="entry name" value="SECA INNER MEMBRANE COMPONENT OF SEC PROTEIN SECRETION SYSTEM"/>
    <property type="match status" value="1"/>
</dbReference>
<accession>X1IBS7</accession>